<organism evidence="17 18">
    <name type="scientific">Coraliomargarita akajimensis (strain DSM 45221 / IAM 15411 / JCM 23193 / KCTC 12865 / 04OKA010-24)</name>
    <dbReference type="NCBI Taxonomy" id="583355"/>
    <lineage>
        <taxon>Bacteria</taxon>
        <taxon>Pseudomonadati</taxon>
        <taxon>Verrucomicrobiota</taxon>
        <taxon>Opitutia</taxon>
        <taxon>Puniceicoccales</taxon>
        <taxon>Coraliomargaritaceae</taxon>
        <taxon>Coraliomargarita</taxon>
    </lineage>
</organism>
<feature type="domain" description="Riboflavin kinase" evidence="16">
    <location>
        <begin position="186"/>
        <end position="313"/>
    </location>
</feature>
<keyword evidence="10 15" id="KW-0274">FAD</keyword>
<accession>D5EK61</accession>
<keyword evidence="5 15" id="KW-0288">FMN</keyword>
<evidence type="ECO:0000256" key="5">
    <source>
        <dbReference type="ARBA" id="ARBA00022643"/>
    </source>
</evidence>
<dbReference type="GO" id="GO:0003919">
    <property type="term" value="F:FMN adenylyltransferase activity"/>
    <property type="evidence" value="ECO:0007669"/>
    <property type="project" value="UniProtKB-UniRule"/>
</dbReference>
<dbReference type="OrthoDB" id="9803667at2"/>
<dbReference type="PIRSF" id="PIRSF004491">
    <property type="entry name" value="FAD_Synth"/>
    <property type="match status" value="1"/>
</dbReference>
<keyword evidence="18" id="KW-1185">Reference proteome</keyword>
<evidence type="ECO:0000256" key="1">
    <source>
        <dbReference type="ARBA" id="ARBA00002121"/>
    </source>
</evidence>
<comment type="pathway">
    <text evidence="2 15">Cofactor biosynthesis; FAD biosynthesis; FAD from FMN: step 1/1.</text>
</comment>
<dbReference type="NCBIfam" id="TIGR00083">
    <property type="entry name" value="ribF"/>
    <property type="match status" value="1"/>
</dbReference>
<keyword evidence="7 15" id="KW-0548">Nucleotidyltransferase</keyword>
<dbReference type="STRING" id="583355.Caka_1791"/>
<reference evidence="17 18" key="1">
    <citation type="journal article" date="2010" name="Stand. Genomic Sci.">
        <title>Complete genome sequence of Coraliomargarita akajimensis type strain (04OKA010-24).</title>
        <authorList>
            <person name="Mavromatis K."/>
            <person name="Abt B."/>
            <person name="Brambilla E."/>
            <person name="Lapidus A."/>
            <person name="Copeland A."/>
            <person name="Deshpande S."/>
            <person name="Nolan M."/>
            <person name="Lucas S."/>
            <person name="Tice H."/>
            <person name="Cheng J.F."/>
            <person name="Han C."/>
            <person name="Detter J.C."/>
            <person name="Woyke T."/>
            <person name="Goodwin L."/>
            <person name="Pitluck S."/>
            <person name="Held B."/>
            <person name="Brettin T."/>
            <person name="Tapia R."/>
            <person name="Ivanova N."/>
            <person name="Mikhailova N."/>
            <person name="Pati A."/>
            <person name="Liolios K."/>
            <person name="Chen A."/>
            <person name="Palaniappan K."/>
            <person name="Land M."/>
            <person name="Hauser L."/>
            <person name="Chang Y.J."/>
            <person name="Jeffries C.D."/>
            <person name="Rohde M."/>
            <person name="Goker M."/>
            <person name="Bristow J."/>
            <person name="Eisen J.A."/>
            <person name="Markowitz V."/>
            <person name="Hugenholtz P."/>
            <person name="Klenk H.P."/>
            <person name="Kyrpides N.C."/>
        </authorList>
    </citation>
    <scope>NUCLEOTIDE SEQUENCE [LARGE SCALE GENOMIC DNA]</scope>
    <source>
        <strain evidence="18">DSM 45221 / IAM 15411 / JCM 23193 / KCTC 12865</strain>
    </source>
</reference>
<dbReference type="GO" id="GO:0008531">
    <property type="term" value="F:riboflavin kinase activity"/>
    <property type="evidence" value="ECO:0007669"/>
    <property type="project" value="UniProtKB-UniRule"/>
</dbReference>
<evidence type="ECO:0000256" key="2">
    <source>
        <dbReference type="ARBA" id="ARBA00004726"/>
    </source>
</evidence>
<evidence type="ECO:0000256" key="13">
    <source>
        <dbReference type="ARBA" id="ARBA00047880"/>
    </source>
</evidence>
<proteinExistence type="inferred from homology"/>
<dbReference type="InterPro" id="IPR023468">
    <property type="entry name" value="Riboflavin_kinase"/>
</dbReference>
<comment type="function">
    <text evidence="1">Catalyzes the phosphorylation of riboflavin to FMN followed by the adenylation of FMN to FAD.</text>
</comment>
<dbReference type="SMART" id="SM00904">
    <property type="entry name" value="Flavokinase"/>
    <property type="match status" value="1"/>
</dbReference>
<dbReference type="PANTHER" id="PTHR22749:SF6">
    <property type="entry name" value="RIBOFLAVIN KINASE"/>
    <property type="match status" value="1"/>
</dbReference>
<dbReference type="KEGG" id="caa:Caka_1791"/>
<evidence type="ECO:0000256" key="12">
    <source>
        <dbReference type="ARBA" id="ARBA00023268"/>
    </source>
</evidence>
<dbReference type="UniPathway" id="UPA00277">
    <property type="reaction ID" value="UER00407"/>
</dbReference>
<keyword evidence="12" id="KW-0511">Multifunctional enzyme</keyword>
<dbReference type="GO" id="GO:0006747">
    <property type="term" value="P:FAD biosynthetic process"/>
    <property type="evidence" value="ECO:0007669"/>
    <property type="project" value="UniProtKB-UniRule"/>
</dbReference>
<dbReference type="GO" id="GO:0009398">
    <property type="term" value="P:FMN biosynthetic process"/>
    <property type="evidence" value="ECO:0007669"/>
    <property type="project" value="UniProtKB-UniRule"/>
</dbReference>
<evidence type="ECO:0000256" key="10">
    <source>
        <dbReference type="ARBA" id="ARBA00022827"/>
    </source>
</evidence>
<dbReference type="RefSeq" id="WP_013043532.1">
    <property type="nucleotide sequence ID" value="NC_014008.1"/>
</dbReference>
<dbReference type="Proteomes" id="UP000000925">
    <property type="component" value="Chromosome"/>
</dbReference>
<evidence type="ECO:0000256" key="8">
    <source>
        <dbReference type="ARBA" id="ARBA00022741"/>
    </source>
</evidence>
<dbReference type="EMBL" id="CP001998">
    <property type="protein sequence ID" value="ADE54810.1"/>
    <property type="molecule type" value="Genomic_DNA"/>
</dbReference>
<dbReference type="EC" id="2.7.7.2" evidence="15"/>
<dbReference type="Gene3D" id="2.40.30.30">
    <property type="entry name" value="Riboflavin kinase-like"/>
    <property type="match status" value="1"/>
</dbReference>
<gene>
    <name evidence="17" type="ordered locus">Caka_1791</name>
</gene>
<dbReference type="UniPathway" id="UPA00276">
    <property type="reaction ID" value="UER00406"/>
</dbReference>
<keyword evidence="6 15" id="KW-0808">Transferase</keyword>
<dbReference type="InterPro" id="IPR014729">
    <property type="entry name" value="Rossmann-like_a/b/a_fold"/>
</dbReference>
<dbReference type="Pfam" id="PF01687">
    <property type="entry name" value="Flavokinase"/>
    <property type="match status" value="1"/>
</dbReference>
<dbReference type="PANTHER" id="PTHR22749">
    <property type="entry name" value="RIBOFLAVIN KINASE/FMN ADENYLYLTRANSFERASE"/>
    <property type="match status" value="1"/>
</dbReference>
<name>D5EK61_CORAD</name>
<evidence type="ECO:0000256" key="4">
    <source>
        <dbReference type="ARBA" id="ARBA00022630"/>
    </source>
</evidence>
<dbReference type="InterPro" id="IPR015865">
    <property type="entry name" value="Riboflavin_kinase_bac/euk"/>
</dbReference>
<protein>
    <recommendedName>
        <fullName evidence="15">Riboflavin biosynthesis protein</fullName>
    </recommendedName>
    <domain>
        <recommendedName>
            <fullName evidence="15">Riboflavin kinase</fullName>
            <ecNumber evidence="15">2.7.1.26</ecNumber>
        </recommendedName>
        <alternativeName>
            <fullName evidence="15">Flavokinase</fullName>
        </alternativeName>
    </domain>
    <domain>
        <recommendedName>
            <fullName evidence="15">FMN adenylyltransferase</fullName>
            <ecNumber evidence="15">2.7.7.2</ecNumber>
        </recommendedName>
        <alternativeName>
            <fullName evidence="15">FAD pyrophosphorylase</fullName>
        </alternativeName>
        <alternativeName>
            <fullName evidence="15">FAD synthase</fullName>
        </alternativeName>
    </domain>
</protein>
<dbReference type="AlphaFoldDB" id="D5EK61"/>
<dbReference type="eggNOG" id="COG0196">
    <property type="taxonomic scope" value="Bacteria"/>
</dbReference>
<dbReference type="InterPro" id="IPR023465">
    <property type="entry name" value="Riboflavin_kinase_dom_sf"/>
</dbReference>
<keyword evidence="4 15" id="KW-0285">Flavoprotein</keyword>
<evidence type="ECO:0000256" key="7">
    <source>
        <dbReference type="ARBA" id="ARBA00022695"/>
    </source>
</evidence>
<evidence type="ECO:0000256" key="6">
    <source>
        <dbReference type="ARBA" id="ARBA00022679"/>
    </source>
</evidence>
<evidence type="ECO:0000256" key="11">
    <source>
        <dbReference type="ARBA" id="ARBA00022840"/>
    </source>
</evidence>
<comment type="similarity">
    <text evidence="15">Belongs to the ribF family.</text>
</comment>
<keyword evidence="8 15" id="KW-0547">Nucleotide-binding</keyword>
<evidence type="ECO:0000256" key="3">
    <source>
        <dbReference type="ARBA" id="ARBA00005201"/>
    </source>
</evidence>
<dbReference type="EC" id="2.7.1.26" evidence="15"/>
<dbReference type="HOGENOM" id="CLU_048437_0_1_0"/>
<sequence>MELPLTVSSFSELSGLSGPLHLAIGMFDGVHLGHKAVIESAVFSAQRANGVSAVLTFDPHPSVLFRPQDPTRLIMPIEEKCQMLHRVGVDVVIRKEFSFDYAAIPADDFLARLKEALPALAAVYVGENFRFGAKRSGDVATLIETGRLIGLDVYSAPRIKYNGEPISSTRIRGDLESGRIESVNELLGYNYFADGEVVRGAQLGRTIGFPTLNLPWEPACRPAFGVYFVRLKLKQAGSPWAYGVANYGVKPTVAESELPALEIHMLEDTALDAGATVEVEWLKFIRPEQKFDSLDALKEQIGRDTETARKLASHG</sequence>
<dbReference type="Pfam" id="PF06574">
    <property type="entry name" value="FAD_syn"/>
    <property type="match status" value="1"/>
</dbReference>
<keyword evidence="11 15" id="KW-0067">ATP-binding</keyword>
<evidence type="ECO:0000313" key="18">
    <source>
        <dbReference type="Proteomes" id="UP000000925"/>
    </source>
</evidence>
<dbReference type="GO" id="GO:0005524">
    <property type="term" value="F:ATP binding"/>
    <property type="evidence" value="ECO:0007669"/>
    <property type="project" value="UniProtKB-UniRule"/>
</dbReference>
<dbReference type="SUPFAM" id="SSF52374">
    <property type="entry name" value="Nucleotidylyl transferase"/>
    <property type="match status" value="1"/>
</dbReference>
<evidence type="ECO:0000256" key="14">
    <source>
        <dbReference type="ARBA" id="ARBA00049494"/>
    </source>
</evidence>
<evidence type="ECO:0000256" key="15">
    <source>
        <dbReference type="PIRNR" id="PIRNR004491"/>
    </source>
</evidence>
<dbReference type="InterPro" id="IPR015864">
    <property type="entry name" value="FAD_synthase"/>
</dbReference>
<comment type="catalytic activity">
    <reaction evidence="13 15">
        <text>riboflavin + ATP = FMN + ADP + H(+)</text>
        <dbReference type="Rhea" id="RHEA:14357"/>
        <dbReference type="ChEBI" id="CHEBI:15378"/>
        <dbReference type="ChEBI" id="CHEBI:30616"/>
        <dbReference type="ChEBI" id="CHEBI:57986"/>
        <dbReference type="ChEBI" id="CHEBI:58210"/>
        <dbReference type="ChEBI" id="CHEBI:456216"/>
        <dbReference type="EC" id="2.7.1.26"/>
    </reaction>
</comment>
<dbReference type="SUPFAM" id="SSF82114">
    <property type="entry name" value="Riboflavin kinase-like"/>
    <property type="match status" value="1"/>
</dbReference>
<evidence type="ECO:0000259" key="16">
    <source>
        <dbReference type="SMART" id="SM00904"/>
    </source>
</evidence>
<comment type="pathway">
    <text evidence="3 15">Cofactor biosynthesis; FMN biosynthesis; FMN from riboflavin (ATP route): step 1/1.</text>
</comment>
<dbReference type="Gene3D" id="3.40.50.620">
    <property type="entry name" value="HUPs"/>
    <property type="match status" value="1"/>
</dbReference>
<dbReference type="InterPro" id="IPR002606">
    <property type="entry name" value="Riboflavin_kinase_bac"/>
</dbReference>
<dbReference type="GO" id="GO:0009231">
    <property type="term" value="P:riboflavin biosynthetic process"/>
    <property type="evidence" value="ECO:0007669"/>
    <property type="project" value="InterPro"/>
</dbReference>
<comment type="catalytic activity">
    <reaction evidence="14 15">
        <text>FMN + ATP + H(+) = FAD + diphosphate</text>
        <dbReference type="Rhea" id="RHEA:17237"/>
        <dbReference type="ChEBI" id="CHEBI:15378"/>
        <dbReference type="ChEBI" id="CHEBI:30616"/>
        <dbReference type="ChEBI" id="CHEBI:33019"/>
        <dbReference type="ChEBI" id="CHEBI:57692"/>
        <dbReference type="ChEBI" id="CHEBI:58210"/>
        <dbReference type="EC" id="2.7.7.2"/>
    </reaction>
</comment>
<evidence type="ECO:0000256" key="9">
    <source>
        <dbReference type="ARBA" id="ARBA00022777"/>
    </source>
</evidence>
<dbReference type="CDD" id="cd02064">
    <property type="entry name" value="FAD_synthetase_N"/>
    <property type="match status" value="1"/>
</dbReference>
<keyword evidence="9 15" id="KW-0418">Kinase</keyword>
<evidence type="ECO:0000313" key="17">
    <source>
        <dbReference type="EMBL" id="ADE54810.1"/>
    </source>
</evidence>